<feature type="region of interest" description="Disordered" evidence="13">
    <location>
        <begin position="561"/>
        <end position="613"/>
    </location>
</feature>
<keyword evidence="8 14" id="KW-0472">Membrane</keyword>
<dbReference type="CDD" id="cd06225">
    <property type="entry name" value="HAMP"/>
    <property type="match status" value="1"/>
</dbReference>
<reference evidence="18" key="1">
    <citation type="submission" date="2016-10" db="EMBL/GenBank/DDBJ databases">
        <authorList>
            <person name="Varghese N."/>
            <person name="Submissions S."/>
        </authorList>
    </citation>
    <scope>NUCLEOTIDE SEQUENCE [LARGE SCALE GENOMIC DNA]</scope>
    <source>
        <strain evidence="18">DSM 7481</strain>
    </source>
</reference>
<feature type="transmembrane region" description="Helical" evidence="14">
    <location>
        <begin position="192"/>
        <end position="212"/>
    </location>
</feature>
<dbReference type="InterPro" id="IPR003660">
    <property type="entry name" value="HAMP_dom"/>
</dbReference>
<keyword evidence="5" id="KW-0997">Cell inner membrane</keyword>
<feature type="compositionally biased region" description="Low complexity" evidence="13">
    <location>
        <begin position="561"/>
        <end position="604"/>
    </location>
</feature>
<feature type="domain" description="HAMP" evidence="16">
    <location>
        <begin position="214"/>
        <end position="266"/>
    </location>
</feature>
<dbReference type="STRING" id="32040.SAMN04489710_108135"/>
<evidence type="ECO:0000256" key="11">
    <source>
        <dbReference type="PROSITE-ProRule" id="PRU00284"/>
    </source>
</evidence>
<organism evidence="17 18">
    <name type="scientific">Paracidovorax konjaci</name>
    <dbReference type="NCBI Taxonomy" id="32040"/>
    <lineage>
        <taxon>Bacteria</taxon>
        <taxon>Pseudomonadati</taxon>
        <taxon>Pseudomonadota</taxon>
        <taxon>Betaproteobacteria</taxon>
        <taxon>Burkholderiales</taxon>
        <taxon>Comamonadaceae</taxon>
        <taxon>Paracidovorax</taxon>
    </lineage>
</organism>
<evidence type="ECO:0000256" key="5">
    <source>
        <dbReference type="ARBA" id="ARBA00022519"/>
    </source>
</evidence>
<dbReference type="InterPro" id="IPR051310">
    <property type="entry name" value="MCP_chemotaxis"/>
</dbReference>
<dbReference type="Pfam" id="PF02203">
    <property type="entry name" value="TarH"/>
    <property type="match status" value="1"/>
</dbReference>
<dbReference type="SMART" id="SM00304">
    <property type="entry name" value="HAMP"/>
    <property type="match status" value="1"/>
</dbReference>
<protein>
    <submittedName>
        <fullName evidence="17">Methyl-accepting chemotaxis sensory transducer with TarH sensor</fullName>
    </submittedName>
</protein>
<dbReference type="GO" id="GO:0007165">
    <property type="term" value="P:signal transduction"/>
    <property type="evidence" value="ECO:0007669"/>
    <property type="project" value="UniProtKB-KW"/>
</dbReference>
<keyword evidence="2" id="KW-1003">Cell membrane</keyword>
<keyword evidence="3" id="KW-0488">Methylation</keyword>
<proteinExistence type="inferred from homology"/>
<evidence type="ECO:0000256" key="8">
    <source>
        <dbReference type="ARBA" id="ARBA00023136"/>
    </source>
</evidence>
<dbReference type="FunFam" id="1.10.287.950:FF:000001">
    <property type="entry name" value="Methyl-accepting chemotaxis sensory transducer"/>
    <property type="match status" value="1"/>
</dbReference>
<evidence type="ECO:0000256" key="4">
    <source>
        <dbReference type="ARBA" id="ARBA00022500"/>
    </source>
</evidence>
<evidence type="ECO:0000256" key="13">
    <source>
        <dbReference type="SAM" id="MobiDB-lite"/>
    </source>
</evidence>
<keyword evidence="12" id="KW-0175">Coiled coil</keyword>
<keyword evidence="9 11" id="KW-0807">Transducer</keyword>
<dbReference type="PROSITE" id="PS50885">
    <property type="entry name" value="HAMP"/>
    <property type="match status" value="1"/>
</dbReference>
<evidence type="ECO:0000259" key="16">
    <source>
        <dbReference type="PROSITE" id="PS50885"/>
    </source>
</evidence>
<dbReference type="Pfam" id="PF00672">
    <property type="entry name" value="HAMP"/>
    <property type="match status" value="1"/>
</dbReference>
<dbReference type="SMART" id="SM00283">
    <property type="entry name" value="MA"/>
    <property type="match status" value="1"/>
</dbReference>
<dbReference type="AlphaFoldDB" id="A0A1I1W5V9"/>
<dbReference type="RefSeq" id="WP_092953275.1">
    <property type="nucleotide sequence ID" value="NZ_FOMQ01000008.1"/>
</dbReference>
<name>A0A1I1W5V9_9BURK</name>
<keyword evidence="18" id="KW-1185">Reference proteome</keyword>
<evidence type="ECO:0000256" key="6">
    <source>
        <dbReference type="ARBA" id="ARBA00022692"/>
    </source>
</evidence>
<dbReference type="PROSITE" id="PS50111">
    <property type="entry name" value="CHEMOTAXIS_TRANSDUC_2"/>
    <property type="match status" value="1"/>
</dbReference>
<evidence type="ECO:0000256" key="10">
    <source>
        <dbReference type="ARBA" id="ARBA00029447"/>
    </source>
</evidence>
<evidence type="ECO:0000256" key="7">
    <source>
        <dbReference type="ARBA" id="ARBA00022989"/>
    </source>
</evidence>
<keyword evidence="6 14" id="KW-0812">Transmembrane</keyword>
<dbReference type="OrthoDB" id="9806477at2"/>
<dbReference type="GO" id="GO:0004888">
    <property type="term" value="F:transmembrane signaling receptor activity"/>
    <property type="evidence" value="ECO:0007669"/>
    <property type="project" value="InterPro"/>
</dbReference>
<evidence type="ECO:0000256" key="12">
    <source>
        <dbReference type="SAM" id="Coils"/>
    </source>
</evidence>
<evidence type="ECO:0000256" key="14">
    <source>
        <dbReference type="SAM" id="Phobius"/>
    </source>
</evidence>
<dbReference type="InterPro" id="IPR004089">
    <property type="entry name" value="MCPsignal_dom"/>
</dbReference>
<comment type="subcellular location">
    <subcellularLocation>
        <location evidence="1">Cell inner membrane</location>
        <topology evidence="1">Multi-pass membrane protein</topology>
    </subcellularLocation>
</comment>
<evidence type="ECO:0000256" key="9">
    <source>
        <dbReference type="ARBA" id="ARBA00023224"/>
    </source>
</evidence>
<dbReference type="InterPro" id="IPR003122">
    <property type="entry name" value="Tar_rcpt_lig-bd"/>
</dbReference>
<dbReference type="Gene3D" id="1.10.287.950">
    <property type="entry name" value="Methyl-accepting chemotaxis protein"/>
    <property type="match status" value="1"/>
</dbReference>
<evidence type="ECO:0000313" key="17">
    <source>
        <dbReference type="EMBL" id="SFD90389.1"/>
    </source>
</evidence>
<dbReference type="InterPro" id="IPR004090">
    <property type="entry name" value="Chemotax_Me-accpt_rcpt"/>
</dbReference>
<evidence type="ECO:0000256" key="1">
    <source>
        <dbReference type="ARBA" id="ARBA00004429"/>
    </source>
</evidence>
<comment type="similarity">
    <text evidence="10">Belongs to the methyl-accepting chemotaxis (MCP) protein family.</text>
</comment>
<evidence type="ECO:0000256" key="3">
    <source>
        <dbReference type="ARBA" id="ARBA00022481"/>
    </source>
</evidence>
<feature type="coiled-coil region" evidence="12">
    <location>
        <begin position="471"/>
        <end position="509"/>
    </location>
</feature>
<evidence type="ECO:0000259" key="15">
    <source>
        <dbReference type="PROSITE" id="PS50111"/>
    </source>
</evidence>
<dbReference type="GO" id="GO:0006935">
    <property type="term" value="P:chemotaxis"/>
    <property type="evidence" value="ECO:0007669"/>
    <property type="project" value="UniProtKB-KW"/>
</dbReference>
<dbReference type="PANTHER" id="PTHR43531">
    <property type="entry name" value="PROTEIN ICFG"/>
    <property type="match status" value="1"/>
</dbReference>
<dbReference type="SUPFAM" id="SSF58104">
    <property type="entry name" value="Methyl-accepting chemotaxis protein (MCP) signaling domain"/>
    <property type="match status" value="1"/>
</dbReference>
<dbReference type="EMBL" id="FOMQ01000008">
    <property type="protein sequence ID" value="SFD90389.1"/>
    <property type="molecule type" value="Genomic_DNA"/>
</dbReference>
<dbReference type="GO" id="GO:0005886">
    <property type="term" value="C:plasma membrane"/>
    <property type="evidence" value="ECO:0007669"/>
    <property type="project" value="UniProtKB-SubCell"/>
</dbReference>
<dbReference type="PANTHER" id="PTHR43531:SF14">
    <property type="entry name" value="METHYL-ACCEPTING CHEMOTAXIS PROTEIN I-RELATED"/>
    <property type="match status" value="1"/>
</dbReference>
<feature type="domain" description="Methyl-accepting transducer" evidence="15">
    <location>
        <begin position="271"/>
        <end position="500"/>
    </location>
</feature>
<gene>
    <name evidence="17" type="ORF">SAMN04489710_108135</name>
</gene>
<dbReference type="Pfam" id="PF00015">
    <property type="entry name" value="MCPsignal"/>
    <property type="match status" value="1"/>
</dbReference>
<dbReference type="CDD" id="cd11386">
    <property type="entry name" value="MCP_signal"/>
    <property type="match status" value="1"/>
</dbReference>
<evidence type="ECO:0000256" key="2">
    <source>
        <dbReference type="ARBA" id="ARBA00022475"/>
    </source>
</evidence>
<dbReference type="Proteomes" id="UP000199517">
    <property type="component" value="Unassembled WGS sequence"/>
</dbReference>
<dbReference type="PRINTS" id="PR00260">
    <property type="entry name" value="CHEMTRNSDUCR"/>
</dbReference>
<accession>A0A1I1W5V9</accession>
<sequence>MFRSFSIRTGLFLVLAFFTVALLVAVAGGWIGTRSGVAASEVQARFSREMLALKQAEIRMWDNRVALAVGHRNMLRGDAPASIRSQTDRADNAMQDAAQILQSVSQEVDAEDRALADSVLAAFKSYDVLVRRGSAGLASGNEAEYSGKEIVDQRNRLLAEMDGLMQQLFKAAQQRGQNLREDTVRLQGTSQAIAAFLIVSGLLLAAGCWLFIRRQVLVPLDEAGGLLERVAQGDLTSRIEVRSDNEIGRMLQAARAMQEGLVRMVTQVRQGVEEIRTGAQEIAGGNADLSGRTEQQAASLEETAASMEELSSTVKHNADNARLASQLASGSMEVARRGGSAVDEVVVTMQAISESSRKIADIVNVIDGIAFQTNILALNAAVEAARAGEQGKGFAVVAGEVRALAQRSAEAAKEIKALIADSVGKVGTGASQVERAGATMQEIVASVERVTDIMGEISEASREQSSGIDQVNQAVVQMDQATQQNAALVEQAAAAASSLEDQTRRLQSAVAQFRVAAGDAAVAAHSAAPLPAAALRPVAPQAPRAPAPAPAVALNRAVPARPAGGAAGAPRPAPAPAKAAAPRKAGAPALAPAAAPAPAKARAAGQDDDWETF</sequence>
<keyword evidence="7 14" id="KW-1133">Transmembrane helix</keyword>
<evidence type="ECO:0000313" key="18">
    <source>
        <dbReference type="Proteomes" id="UP000199517"/>
    </source>
</evidence>
<keyword evidence="4" id="KW-0145">Chemotaxis</keyword>